<protein>
    <submittedName>
        <fullName evidence="3">6442_t:CDS:1</fullName>
    </submittedName>
</protein>
<gene>
    <name evidence="3" type="ORF">DEBURN_LOCUS6369</name>
</gene>
<feature type="compositionally biased region" description="Polar residues" evidence="1">
    <location>
        <begin position="452"/>
        <end position="470"/>
    </location>
</feature>
<dbReference type="OrthoDB" id="2408120at2759"/>
<keyword evidence="2" id="KW-0472">Membrane</keyword>
<keyword evidence="2" id="KW-0812">Transmembrane</keyword>
<dbReference type="Proteomes" id="UP000789706">
    <property type="component" value="Unassembled WGS sequence"/>
</dbReference>
<feature type="transmembrane region" description="Helical" evidence="2">
    <location>
        <begin position="84"/>
        <end position="102"/>
    </location>
</feature>
<reference evidence="3" key="1">
    <citation type="submission" date="2021-06" db="EMBL/GenBank/DDBJ databases">
        <authorList>
            <person name="Kallberg Y."/>
            <person name="Tangrot J."/>
            <person name="Rosling A."/>
        </authorList>
    </citation>
    <scope>NUCLEOTIDE SEQUENCE</scope>
    <source>
        <strain evidence="3">AZ414A</strain>
    </source>
</reference>
<feature type="compositionally biased region" description="Polar residues" evidence="1">
    <location>
        <begin position="421"/>
        <end position="433"/>
    </location>
</feature>
<comment type="caution">
    <text evidence="3">The sequence shown here is derived from an EMBL/GenBank/DDBJ whole genome shotgun (WGS) entry which is preliminary data.</text>
</comment>
<feature type="compositionally biased region" description="Basic and acidic residues" evidence="1">
    <location>
        <begin position="479"/>
        <end position="490"/>
    </location>
</feature>
<evidence type="ECO:0000313" key="3">
    <source>
        <dbReference type="EMBL" id="CAG8535885.1"/>
    </source>
</evidence>
<sequence length="490" mass="54903">MKKKEILMISQSLTTIDIETQTPEQLQEKGSKYEESDPQKARASFNLKRKRNLPHIKIDLIITIGLYYTFLIANALTLSTVSSSFFEFLFNLLIGSFALTQWKFGQLDLIGRITGFTLSLQILILLSVLGIFAYTKFTKKPIPIFKYHQNQEGESDEEINDVTIYYGGPFQIVHIFKSYFVKGDLFTAYYSSIKNLDAQLSQFIGILSCFLIILAALFIEIPNDTDTINKTTYKITITIIILLAILNILQWLADMFRVDSDEIIFYAFIKSISSCRGERKPSKVIPSREILVKGPRKGPTPPPEMSSRLTQPPATTGSTTVVKTTTGITASPSPSPRLRATSSGERPRPRSVSPSREHSTGSPSRQYSTGSPSSRPVSSLPSPNISSTSLTSHSSTSLPLQQRQYQPVSIDPITSFRPLERQQQQEFGSSGSIERQEYESGGSGTERPNIPSLESQRNLGQFERTTSVRRSPSIKGRKKKEDSEERGRRE</sequence>
<feature type="transmembrane region" description="Helical" evidence="2">
    <location>
        <begin position="231"/>
        <end position="253"/>
    </location>
</feature>
<feature type="transmembrane region" description="Helical" evidence="2">
    <location>
        <begin position="200"/>
        <end position="219"/>
    </location>
</feature>
<organism evidence="3 4">
    <name type="scientific">Diversispora eburnea</name>
    <dbReference type="NCBI Taxonomy" id="1213867"/>
    <lineage>
        <taxon>Eukaryota</taxon>
        <taxon>Fungi</taxon>
        <taxon>Fungi incertae sedis</taxon>
        <taxon>Mucoromycota</taxon>
        <taxon>Glomeromycotina</taxon>
        <taxon>Glomeromycetes</taxon>
        <taxon>Diversisporales</taxon>
        <taxon>Diversisporaceae</taxon>
        <taxon>Diversispora</taxon>
    </lineage>
</organism>
<proteinExistence type="predicted"/>
<feature type="region of interest" description="Disordered" evidence="1">
    <location>
        <begin position="285"/>
        <end position="490"/>
    </location>
</feature>
<feature type="transmembrane region" description="Helical" evidence="2">
    <location>
        <begin position="58"/>
        <end position="78"/>
    </location>
</feature>
<dbReference type="EMBL" id="CAJVPK010000647">
    <property type="protein sequence ID" value="CAG8535885.1"/>
    <property type="molecule type" value="Genomic_DNA"/>
</dbReference>
<evidence type="ECO:0000256" key="2">
    <source>
        <dbReference type="SAM" id="Phobius"/>
    </source>
</evidence>
<feature type="transmembrane region" description="Helical" evidence="2">
    <location>
        <begin position="109"/>
        <end position="134"/>
    </location>
</feature>
<keyword evidence="2" id="KW-1133">Transmembrane helix</keyword>
<name>A0A9N9AP52_9GLOM</name>
<evidence type="ECO:0000313" key="4">
    <source>
        <dbReference type="Proteomes" id="UP000789706"/>
    </source>
</evidence>
<feature type="compositionally biased region" description="Low complexity" evidence="1">
    <location>
        <begin position="368"/>
        <end position="400"/>
    </location>
</feature>
<feature type="compositionally biased region" description="Low complexity" evidence="1">
    <location>
        <begin position="314"/>
        <end position="331"/>
    </location>
</feature>
<evidence type="ECO:0000256" key="1">
    <source>
        <dbReference type="SAM" id="MobiDB-lite"/>
    </source>
</evidence>
<dbReference type="AlphaFoldDB" id="A0A9N9AP52"/>
<keyword evidence="4" id="KW-1185">Reference proteome</keyword>
<accession>A0A9N9AP52</accession>